<dbReference type="InterPro" id="IPR000182">
    <property type="entry name" value="GNAT_dom"/>
</dbReference>
<dbReference type="Proteomes" id="UP000799437">
    <property type="component" value="Unassembled WGS sequence"/>
</dbReference>
<evidence type="ECO:0000313" key="2">
    <source>
        <dbReference type="EMBL" id="KAF2762230.1"/>
    </source>
</evidence>
<dbReference type="RefSeq" id="XP_033604681.1">
    <property type="nucleotide sequence ID" value="XM_033743335.1"/>
</dbReference>
<name>A0A6A6WJA4_9PEZI</name>
<evidence type="ECO:0000259" key="1">
    <source>
        <dbReference type="PROSITE" id="PS51186"/>
    </source>
</evidence>
<reference evidence="2" key="1">
    <citation type="journal article" date="2020" name="Stud. Mycol.">
        <title>101 Dothideomycetes genomes: a test case for predicting lifestyles and emergence of pathogens.</title>
        <authorList>
            <person name="Haridas S."/>
            <person name="Albert R."/>
            <person name="Binder M."/>
            <person name="Bloem J."/>
            <person name="Labutti K."/>
            <person name="Salamov A."/>
            <person name="Andreopoulos B."/>
            <person name="Baker S."/>
            <person name="Barry K."/>
            <person name="Bills G."/>
            <person name="Bluhm B."/>
            <person name="Cannon C."/>
            <person name="Castanera R."/>
            <person name="Culley D."/>
            <person name="Daum C."/>
            <person name="Ezra D."/>
            <person name="Gonzalez J."/>
            <person name="Henrissat B."/>
            <person name="Kuo A."/>
            <person name="Liang C."/>
            <person name="Lipzen A."/>
            <person name="Lutzoni F."/>
            <person name="Magnuson J."/>
            <person name="Mondo S."/>
            <person name="Nolan M."/>
            <person name="Ohm R."/>
            <person name="Pangilinan J."/>
            <person name="Park H.-J."/>
            <person name="Ramirez L."/>
            <person name="Alfaro M."/>
            <person name="Sun H."/>
            <person name="Tritt A."/>
            <person name="Yoshinaga Y."/>
            <person name="Zwiers L.-H."/>
            <person name="Turgeon B."/>
            <person name="Goodwin S."/>
            <person name="Spatafora J."/>
            <person name="Crous P."/>
            <person name="Grigoriev I."/>
        </authorList>
    </citation>
    <scope>NUCLEOTIDE SEQUENCE</scope>
    <source>
        <strain evidence="2">CBS 121739</strain>
    </source>
</reference>
<organism evidence="2 3">
    <name type="scientific">Pseudovirgaria hyperparasitica</name>
    <dbReference type="NCBI Taxonomy" id="470096"/>
    <lineage>
        <taxon>Eukaryota</taxon>
        <taxon>Fungi</taxon>
        <taxon>Dikarya</taxon>
        <taxon>Ascomycota</taxon>
        <taxon>Pezizomycotina</taxon>
        <taxon>Dothideomycetes</taxon>
        <taxon>Dothideomycetes incertae sedis</taxon>
        <taxon>Acrospermales</taxon>
        <taxon>Acrospermaceae</taxon>
        <taxon>Pseudovirgaria</taxon>
    </lineage>
</organism>
<dbReference type="InterPro" id="IPR051531">
    <property type="entry name" value="N-acetyltransferase"/>
</dbReference>
<gene>
    <name evidence="2" type="ORF">EJ05DRAFT_473148</name>
</gene>
<accession>A0A6A6WJA4</accession>
<keyword evidence="3" id="KW-1185">Reference proteome</keyword>
<dbReference type="PANTHER" id="PTHR43792:SF1">
    <property type="entry name" value="N-ACETYLTRANSFERASE DOMAIN-CONTAINING PROTEIN"/>
    <property type="match status" value="1"/>
</dbReference>
<dbReference type="Pfam" id="PF13302">
    <property type="entry name" value="Acetyltransf_3"/>
    <property type="match status" value="1"/>
</dbReference>
<dbReference type="Gene3D" id="3.40.630.30">
    <property type="match status" value="1"/>
</dbReference>
<dbReference type="OrthoDB" id="630895at2759"/>
<proteinExistence type="predicted"/>
<sequence length="223" mass="24538">MADTLTTSPSRAAIDTARLHLSFLTADDAPQIHALYSDDKPAAPVFSTLSTTASTITRMTTSPRSFVFTIRLLSCPSEIVGLVGLHSGESSELTYRLAPALRGKGLMTEALQAVMSELFVRQPERTALRADVVEQNVGSVRVMEKCGFKRAKYRVEGDIRRELTEGEESDLKAAAAALMRDLGPPRNVRDEVDGELFVEERRGVKWTHWLYRRPAEEGEGGGT</sequence>
<evidence type="ECO:0000313" key="3">
    <source>
        <dbReference type="Proteomes" id="UP000799437"/>
    </source>
</evidence>
<dbReference type="EMBL" id="ML996566">
    <property type="protein sequence ID" value="KAF2762230.1"/>
    <property type="molecule type" value="Genomic_DNA"/>
</dbReference>
<dbReference type="GeneID" id="54484389"/>
<dbReference type="SUPFAM" id="SSF55729">
    <property type="entry name" value="Acyl-CoA N-acyltransferases (Nat)"/>
    <property type="match status" value="1"/>
</dbReference>
<feature type="domain" description="N-acetyltransferase" evidence="1">
    <location>
        <begin position="19"/>
        <end position="184"/>
    </location>
</feature>
<dbReference type="InterPro" id="IPR016181">
    <property type="entry name" value="Acyl_CoA_acyltransferase"/>
</dbReference>
<protein>
    <submittedName>
        <fullName evidence="2">Acyl-CoA N-acyltransferase</fullName>
    </submittedName>
</protein>
<dbReference type="PANTHER" id="PTHR43792">
    <property type="entry name" value="GNAT FAMILY, PUTATIVE (AFU_ORTHOLOGUE AFUA_3G00765)-RELATED-RELATED"/>
    <property type="match status" value="1"/>
</dbReference>
<dbReference type="AlphaFoldDB" id="A0A6A6WJA4"/>
<dbReference type="GO" id="GO:0016747">
    <property type="term" value="F:acyltransferase activity, transferring groups other than amino-acyl groups"/>
    <property type="evidence" value="ECO:0007669"/>
    <property type="project" value="InterPro"/>
</dbReference>
<dbReference type="PROSITE" id="PS51186">
    <property type="entry name" value="GNAT"/>
    <property type="match status" value="1"/>
</dbReference>